<dbReference type="InterPro" id="IPR018102">
    <property type="entry name" value="Ribosomal_uS11_CS"/>
</dbReference>
<organism evidence="10 11">
    <name type="scientific">Parvularcula dongshanensis</name>
    <dbReference type="NCBI Taxonomy" id="1173995"/>
    <lineage>
        <taxon>Bacteria</taxon>
        <taxon>Pseudomonadati</taxon>
        <taxon>Pseudomonadota</taxon>
        <taxon>Alphaproteobacteria</taxon>
        <taxon>Parvularculales</taxon>
        <taxon>Parvularculaceae</taxon>
        <taxon>Parvularcula</taxon>
    </lineage>
</organism>
<accession>A0A840I3M3</accession>
<dbReference type="InterPro" id="IPR019981">
    <property type="entry name" value="Ribosomal_uS11_bac-type"/>
</dbReference>
<evidence type="ECO:0000256" key="1">
    <source>
        <dbReference type="ARBA" id="ARBA00006194"/>
    </source>
</evidence>
<dbReference type="GO" id="GO:0003735">
    <property type="term" value="F:structural constituent of ribosome"/>
    <property type="evidence" value="ECO:0007669"/>
    <property type="project" value="InterPro"/>
</dbReference>
<protein>
    <recommendedName>
        <fullName evidence="6 8">Small ribosomal subunit protein uS11</fullName>
    </recommendedName>
</protein>
<dbReference type="SUPFAM" id="SSF53137">
    <property type="entry name" value="Translational machinery components"/>
    <property type="match status" value="1"/>
</dbReference>
<dbReference type="InterPro" id="IPR001971">
    <property type="entry name" value="Ribosomal_uS11"/>
</dbReference>
<dbReference type="Gene3D" id="3.30.420.80">
    <property type="entry name" value="Ribosomal protein S11"/>
    <property type="match status" value="1"/>
</dbReference>
<comment type="function">
    <text evidence="7 8">Located on the platform of the 30S subunit, it bridges several disparate RNA helices of the 16S rRNA. Forms part of the Shine-Dalgarno cleft in the 70S ribosome.</text>
</comment>
<keyword evidence="2 8" id="KW-0699">rRNA-binding</keyword>
<evidence type="ECO:0000256" key="4">
    <source>
        <dbReference type="ARBA" id="ARBA00022980"/>
    </source>
</evidence>
<dbReference type="EMBL" id="JACHOB010000002">
    <property type="protein sequence ID" value="MBB4658892.1"/>
    <property type="molecule type" value="Genomic_DNA"/>
</dbReference>
<dbReference type="NCBIfam" id="TIGR03632">
    <property type="entry name" value="uS11_bact"/>
    <property type="match status" value="1"/>
</dbReference>
<evidence type="ECO:0000313" key="10">
    <source>
        <dbReference type="EMBL" id="MBB4658892.1"/>
    </source>
</evidence>
<evidence type="ECO:0000256" key="5">
    <source>
        <dbReference type="ARBA" id="ARBA00023274"/>
    </source>
</evidence>
<comment type="subunit">
    <text evidence="8">Part of the 30S ribosomal subunit. Interacts with proteins S7 and S18. Binds to IF-3.</text>
</comment>
<keyword evidence="3 8" id="KW-0694">RNA-binding</keyword>
<dbReference type="GO" id="GO:0006412">
    <property type="term" value="P:translation"/>
    <property type="evidence" value="ECO:0007669"/>
    <property type="project" value="UniProtKB-UniRule"/>
</dbReference>
<dbReference type="Proteomes" id="UP000563524">
    <property type="component" value="Unassembled WGS sequence"/>
</dbReference>
<evidence type="ECO:0000256" key="8">
    <source>
        <dbReference type="HAMAP-Rule" id="MF_01310"/>
    </source>
</evidence>
<dbReference type="AlphaFoldDB" id="A0A840I3M3"/>
<dbReference type="RefSeq" id="WP_183817063.1">
    <property type="nucleotide sequence ID" value="NZ_JACHOB010000002.1"/>
</dbReference>
<evidence type="ECO:0000256" key="7">
    <source>
        <dbReference type="ARBA" id="ARBA00058053"/>
    </source>
</evidence>
<dbReference type="NCBIfam" id="NF003698">
    <property type="entry name" value="PRK05309.1"/>
    <property type="match status" value="1"/>
</dbReference>
<sequence>MARQPARGAGRAAPRRRERKNIVNGVVHVNASFNNTMVTISDEQGNAVSWSSAGMMGFKGSRKSTPFAAQMAAEDAAKKAMDHGMRSVDVLVRGPGTGRESALRALQAAGLTVTNIKDVTPIPHNGVRPRKRRRV</sequence>
<dbReference type="HAMAP" id="MF_01310">
    <property type="entry name" value="Ribosomal_uS11"/>
    <property type="match status" value="1"/>
</dbReference>
<gene>
    <name evidence="8" type="primary">rpsK</name>
    <name evidence="10" type="ORF">GGQ59_001406</name>
</gene>
<evidence type="ECO:0000256" key="6">
    <source>
        <dbReference type="ARBA" id="ARBA00035160"/>
    </source>
</evidence>
<evidence type="ECO:0000313" key="11">
    <source>
        <dbReference type="Proteomes" id="UP000563524"/>
    </source>
</evidence>
<comment type="caution">
    <text evidence="10">The sequence shown here is derived from an EMBL/GenBank/DDBJ whole genome shotgun (WGS) entry which is preliminary data.</text>
</comment>
<name>A0A840I3M3_9PROT</name>
<keyword evidence="5 8" id="KW-0687">Ribonucleoprotein</keyword>
<comment type="similarity">
    <text evidence="1 8 9">Belongs to the universal ribosomal protein uS11 family.</text>
</comment>
<evidence type="ECO:0000256" key="9">
    <source>
        <dbReference type="RuleBase" id="RU003629"/>
    </source>
</evidence>
<dbReference type="FunFam" id="3.30.420.80:FF:000001">
    <property type="entry name" value="30S ribosomal protein S11"/>
    <property type="match status" value="1"/>
</dbReference>
<dbReference type="PANTHER" id="PTHR11759">
    <property type="entry name" value="40S RIBOSOMAL PROTEIN S14/30S RIBOSOMAL PROTEIN S11"/>
    <property type="match status" value="1"/>
</dbReference>
<keyword evidence="4 8" id="KW-0689">Ribosomal protein</keyword>
<keyword evidence="11" id="KW-1185">Reference proteome</keyword>
<dbReference type="PIRSF" id="PIRSF002131">
    <property type="entry name" value="Ribosomal_S11"/>
    <property type="match status" value="1"/>
</dbReference>
<reference evidence="10 11" key="1">
    <citation type="submission" date="2020-08" db="EMBL/GenBank/DDBJ databases">
        <title>Genomic Encyclopedia of Type Strains, Phase IV (KMG-IV): sequencing the most valuable type-strain genomes for metagenomic binning, comparative biology and taxonomic classification.</title>
        <authorList>
            <person name="Goeker M."/>
        </authorList>
    </citation>
    <scope>NUCLEOTIDE SEQUENCE [LARGE SCALE GENOMIC DNA]</scope>
    <source>
        <strain evidence="10 11">DSM 102850</strain>
    </source>
</reference>
<dbReference type="Pfam" id="PF00411">
    <property type="entry name" value="Ribosomal_S11"/>
    <property type="match status" value="1"/>
</dbReference>
<dbReference type="GO" id="GO:0019843">
    <property type="term" value="F:rRNA binding"/>
    <property type="evidence" value="ECO:0007669"/>
    <property type="project" value="UniProtKB-UniRule"/>
</dbReference>
<evidence type="ECO:0000256" key="2">
    <source>
        <dbReference type="ARBA" id="ARBA00022730"/>
    </source>
</evidence>
<dbReference type="InterPro" id="IPR036967">
    <property type="entry name" value="Ribosomal_uS11_sf"/>
</dbReference>
<proteinExistence type="inferred from homology"/>
<evidence type="ECO:0000256" key="3">
    <source>
        <dbReference type="ARBA" id="ARBA00022884"/>
    </source>
</evidence>
<dbReference type="GO" id="GO:0005840">
    <property type="term" value="C:ribosome"/>
    <property type="evidence" value="ECO:0007669"/>
    <property type="project" value="UniProtKB-KW"/>
</dbReference>
<dbReference type="PROSITE" id="PS00054">
    <property type="entry name" value="RIBOSOMAL_S11"/>
    <property type="match status" value="1"/>
</dbReference>
<dbReference type="GO" id="GO:1990904">
    <property type="term" value="C:ribonucleoprotein complex"/>
    <property type="evidence" value="ECO:0007669"/>
    <property type="project" value="UniProtKB-KW"/>
</dbReference>